<dbReference type="Proteomes" id="UP000051139">
    <property type="component" value="Unassembled WGS sequence"/>
</dbReference>
<keyword evidence="3 6" id="KW-0812">Transmembrane</keyword>
<name>A0A0R2LCW2_9LACO</name>
<evidence type="ECO:0000313" key="7">
    <source>
        <dbReference type="EMBL" id="GEK27879.1"/>
    </source>
</evidence>
<dbReference type="InterPro" id="IPR003339">
    <property type="entry name" value="ABC/ECF_trnsptr_transmembrane"/>
</dbReference>
<proteinExistence type="predicted"/>
<dbReference type="EMBL" id="JQCB01000005">
    <property type="protein sequence ID" value="KRN96196.1"/>
    <property type="molecule type" value="Genomic_DNA"/>
</dbReference>
<dbReference type="EMBL" id="BJUD01000002">
    <property type="protein sequence ID" value="GEK27879.1"/>
    <property type="molecule type" value="Genomic_DNA"/>
</dbReference>
<dbReference type="OrthoDB" id="9815246at2"/>
<dbReference type="GO" id="GO:0006824">
    <property type="term" value="P:cobalt ion transport"/>
    <property type="evidence" value="ECO:0007669"/>
    <property type="project" value="InterPro"/>
</dbReference>
<reference evidence="7 10" key="2">
    <citation type="submission" date="2019-07" db="EMBL/GenBank/DDBJ databases">
        <title>Whole genome shotgun sequence of Lactobacillus siliginis NBRC 101315.</title>
        <authorList>
            <person name="Hosoyama A."/>
            <person name="Uohara A."/>
            <person name="Ohji S."/>
            <person name="Ichikawa N."/>
        </authorList>
    </citation>
    <scope>NUCLEOTIDE SEQUENCE [LARGE SCALE GENOMIC DNA]</scope>
    <source>
        <strain evidence="7 10">NBRC 101315</strain>
    </source>
</reference>
<evidence type="ECO:0000256" key="5">
    <source>
        <dbReference type="ARBA" id="ARBA00023136"/>
    </source>
</evidence>
<dbReference type="STRING" id="348151.IV55_GL001582"/>
<comment type="caution">
    <text evidence="8">The sequence shown here is derived from an EMBL/GenBank/DDBJ whole genome shotgun (WGS) entry which is preliminary data.</text>
</comment>
<evidence type="ECO:0000256" key="2">
    <source>
        <dbReference type="ARBA" id="ARBA00022475"/>
    </source>
</evidence>
<keyword evidence="5 6" id="KW-0472">Membrane</keyword>
<organism evidence="8 9">
    <name type="scientific">Furfurilactobacillus siliginis</name>
    <dbReference type="NCBI Taxonomy" id="348151"/>
    <lineage>
        <taxon>Bacteria</taxon>
        <taxon>Bacillati</taxon>
        <taxon>Bacillota</taxon>
        <taxon>Bacilli</taxon>
        <taxon>Lactobacillales</taxon>
        <taxon>Lactobacillaceae</taxon>
        <taxon>Furfurilactobacillus</taxon>
    </lineage>
</organism>
<keyword evidence="4 6" id="KW-1133">Transmembrane helix</keyword>
<keyword evidence="2" id="KW-1003">Cell membrane</keyword>
<protein>
    <submittedName>
        <fullName evidence="8">Cobalt ABC transporter, permease protein CbiQ</fullName>
    </submittedName>
    <submittedName>
        <fullName evidence="7">Cobalt transporter CbiQ</fullName>
    </submittedName>
</protein>
<feature type="transmembrane region" description="Helical" evidence="6">
    <location>
        <begin position="91"/>
        <end position="109"/>
    </location>
</feature>
<dbReference type="PATRIC" id="fig|348151.3.peg.1629"/>
<dbReference type="AlphaFoldDB" id="A0A0R2LCW2"/>
<dbReference type="PANTHER" id="PTHR43723">
    <property type="entry name" value="COBALT TRANSPORT PROTEIN CBIQ"/>
    <property type="match status" value="1"/>
</dbReference>
<dbReference type="InterPro" id="IPR012809">
    <property type="entry name" value="ECF_CbiQ"/>
</dbReference>
<evidence type="ECO:0000313" key="8">
    <source>
        <dbReference type="EMBL" id="KRN96196.1"/>
    </source>
</evidence>
<dbReference type="Pfam" id="PF02361">
    <property type="entry name" value="CbiQ"/>
    <property type="match status" value="1"/>
</dbReference>
<keyword evidence="9" id="KW-1185">Reference proteome</keyword>
<dbReference type="CDD" id="cd16914">
    <property type="entry name" value="EcfT"/>
    <property type="match status" value="1"/>
</dbReference>
<comment type="subcellular location">
    <subcellularLocation>
        <location evidence="1">Cell membrane</location>
        <topology evidence="1">Multi-pass membrane protein</topology>
    </subcellularLocation>
</comment>
<dbReference type="Proteomes" id="UP000321429">
    <property type="component" value="Unassembled WGS sequence"/>
</dbReference>
<feature type="transmembrane region" description="Helical" evidence="6">
    <location>
        <begin position="121"/>
        <end position="142"/>
    </location>
</feature>
<dbReference type="InterPro" id="IPR052770">
    <property type="entry name" value="Cobalt_transport_CbiQ"/>
</dbReference>
<evidence type="ECO:0000313" key="10">
    <source>
        <dbReference type="Proteomes" id="UP000321429"/>
    </source>
</evidence>
<sequence>MLSIDKYAYNNLLAKWRPEVKGLLWLFGMIIAFQPIMVIKLIAIPTVAIATMWAVKVNFHQYLKWFYAVIPFIALSIIGIAVTLAPRADQVYGGIYMFGNYLGVAKSMLPLAEQLTLRITTAIVCTYWFALTTPFQQIILLFKHMHFPSLLIEETLLMYRFIFIFVDSFEQIYRAQQLRFGYANLRLSMHSAGILVKMLFEQVIINYQKMVYSLDAKLFTGEFTVQEDKI</sequence>
<evidence type="ECO:0000256" key="3">
    <source>
        <dbReference type="ARBA" id="ARBA00022692"/>
    </source>
</evidence>
<gene>
    <name evidence="7" type="primary">cbiQ</name>
    <name evidence="8" type="ORF">IV55_GL001582</name>
    <name evidence="7" type="ORF">LSI01_01900</name>
</gene>
<dbReference type="PANTHER" id="PTHR43723:SF1">
    <property type="entry name" value="COBALT TRANSPORT PROTEIN CBIQ"/>
    <property type="match status" value="1"/>
</dbReference>
<evidence type="ECO:0000256" key="1">
    <source>
        <dbReference type="ARBA" id="ARBA00004651"/>
    </source>
</evidence>
<feature type="transmembrane region" description="Helical" evidence="6">
    <location>
        <begin position="23"/>
        <end position="53"/>
    </location>
</feature>
<evidence type="ECO:0000256" key="6">
    <source>
        <dbReference type="SAM" id="Phobius"/>
    </source>
</evidence>
<accession>A0A0R2LCW2</accession>
<feature type="transmembrane region" description="Helical" evidence="6">
    <location>
        <begin position="65"/>
        <end position="85"/>
    </location>
</feature>
<evidence type="ECO:0000256" key="4">
    <source>
        <dbReference type="ARBA" id="ARBA00022989"/>
    </source>
</evidence>
<evidence type="ECO:0000313" key="9">
    <source>
        <dbReference type="Proteomes" id="UP000051139"/>
    </source>
</evidence>
<dbReference type="GO" id="GO:0043190">
    <property type="term" value="C:ATP-binding cassette (ABC) transporter complex"/>
    <property type="evidence" value="ECO:0007669"/>
    <property type="project" value="InterPro"/>
</dbReference>
<dbReference type="RefSeq" id="WP_057810006.1">
    <property type="nucleotide sequence ID" value="NZ_BJUD01000002.1"/>
</dbReference>
<reference evidence="8 9" key="1">
    <citation type="journal article" date="2015" name="Genome Announc.">
        <title>Expanding the biotechnology potential of lactobacilli through comparative genomics of 213 strains and associated genera.</title>
        <authorList>
            <person name="Sun Z."/>
            <person name="Harris H.M."/>
            <person name="McCann A."/>
            <person name="Guo C."/>
            <person name="Argimon S."/>
            <person name="Zhang W."/>
            <person name="Yang X."/>
            <person name="Jeffery I.B."/>
            <person name="Cooney J.C."/>
            <person name="Kagawa T.F."/>
            <person name="Liu W."/>
            <person name="Song Y."/>
            <person name="Salvetti E."/>
            <person name="Wrobel A."/>
            <person name="Rasinkangas P."/>
            <person name="Parkhill J."/>
            <person name="Rea M.C."/>
            <person name="O'Sullivan O."/>
            <person name="Ritari J."/>
            <person name="Douillard F.P."/>
            <person name="Paul Ross R."/>
            <person name="Yang R."/>
            <person name="Briner A.E."/>
            <person name="Felis G.E."/>
            <person name="de Vos W.M."/>
            <person name="Barrangou R."/>
            <person name="Klaenhammer T.R."/>
            <person name="Caufield P.W."/>
            <person name="Cui Y."/>
            <person name="Zhang H."/>
            <person name="O'Toole P.W."/>
        </authorList>
    </citation>
    <scope>NUCLEOTIDE SEQUENCE [LARGE SCALE GENOMIC DNA]</scope>
    <source>
        <strain evidence="8 9">DSM 22696</strain>
    </source>
</reference>
<dbReference type="NCBIfam" id="TIGR02454">
    <property type="entry name" value="ECF_T_CbiQ"/>
    <property type="match status" value="1"/>
</dbReference>